<dbReference type="SMART" id="SM00535">
    <property type="entry name" value="RIBOc"/>
    <property type="match status" value="1"/>
</dbReference>
<dbReference type="PANTHER" id="PTHR11207">
    <property type="entry name" value="RIBONUCLEASE III"/>
    <property type="match status" value="1"/>
</dbReference>
<evidence type="ECO:0000256" key="8">
    <source>
        <dbReference type="SAM" id="MobiDB-lite"/>
    </source>
</evidence>
<evidence type="ECO:0000256" key="4">
    <source>
        <dbReference type="ARBA" id="ARBA00023128"/>
    </source>
</evidence>
<evidence type="ECO:0000256" key="5">
    <source>
        <dbReference type="ARBA" id="ARBA00023274"/>
    </source>
</evidence>
<dbReference type="EMBL" id="RSCE01000004">
    <property type="protein sequence ID" value="RSH83577.1"/>
    <property type="molecule type" value="Genomic_DNA"/>
</dbReference>
<dbReference type="InterPro" id="IPR044444">
    <property type="entry name" value="Ribosomal_mL44_DSRM_metazoa"/>
</dbReference>
<organism evidence="10 11">
    <name type="scientific">Apiotrichum porosum</name>
    <dbReference type="NCBI Taxonomy" id="105984"/>
    <lineage>
        <taxon>Eukaryota</taxon>
        <taxon>Fungi</taxon>
        <taxon>Dikarya</taxon>
        <taxon>Basidiomycota</taxon>
        <taxon>Agaricomycotina</taxon>
        <taxon>Tremellomycetes</taxon>
        <taxon>Trichosporonales</taxon>
        <taxon>Trichosporonaceae</taxon>
        <taxon>Apiotrichum</taxon>
    </lineage>
</organism>
<dbReference type="GO" id="GO:0005739">
    <property type="term" value="C:mitochondrion"/>
    <property type="evidence" value="ECO:0007669"/>
    <property type="project" value="TreeGrafter"/>
</dbReference>
<dbReference type="InterPro" id="IPR000999">
    <property type="entry name" value="RNase_III_dom"/>
</dbReference>
<proteinExistence type="inferred from homology"/>
<reference evidence="10 11" key="1">
    <citation type="submission" date="2018-11" db="EMBL/GenBank/DDBJ databases">
        <title>Genome sequence of Apiotrichum porosum DSM 27194.</title>
        <authorList>
            <person name="Aliyu H."/>
            <person name="Gorte O."/>
            <person name="Ochsenreither K."/>
        </authorList>
    </citation>
    <scope>NUCLEOTIDE SEQUENCE [LARGE SCALE GENOMIC DNA]</scope>
    <source>
        <strain evidence="10 11">DSM 27194</strain>
    </source>
</reference>
<evidence type="ECO:0000256" key="3">
    <source>
        <dbReference type="ARBA" id="ARBA00022980"/>
    </source>
</evidence>
<dbReference type="PANTHER" id="PTHR11207:SF32">
    <property type="entry name" value="LARGE RIBOSOMAL SUBUNIT PROTEIN ML44"/>
    <property type="match status" value="1"/>
</dbReference>
<evidence type="ECO:0000256" key="6">
    <source>
        <dbReference type="ARBA" id="ARBA00024034"/>
    </source>
</evidence>
<gene>
    <name evidence="10" type="ORF">EHS24_007265</name>
</gene>
<feature type="region of interest" description="Disordered" evidence="8">
    <location>
        <begin position="205"/>
        <end position="226"/>
    </location>
</feature>
<dbReference type="OrthoDB" id="67027at2759"/>
<keyword evidence="4" id="KW-0496">Mitochondrion</keyword>
<comment type="similarity">
    <text evidence="6">Belongs to the ribonuclease III family. Mitochondrion-specific ribosomal protein mL44 subfamily.</text>
</comment>
<dbReference type="STRING" id="105984.A0A427XXQ4"/>
<evidence type="ECO:0000259" key="9">
    <source>
        <dbReference type="PROSITE" id="PS50142"/>
    </source>
</evidence>
<dbReference type="InterPro" id="IPR036389">
    <property type="entry name" value="RNase_III_sf"/>
</dbReference>
<evidence type="ECO:0000256" key="2">
    <source>
        <dbReference type="ARBA" id="ARBA00022884"/>
    </source>
</evidence>
<keyword evidence="3" id="KW-0689">Ribosomal protein</keyword>
<dbReference type="GO" id="GO:0006396">
    <property type="term" value="P:RNA processing"/>
    <property type="evidence" value="ECO:0007669"/>
    <property type="project" value="InterPro"/>
</dbReference>
<keyword evidence="5" id="KW-0687">Ribonucleoprotein</keyword>
<sequence>MNALAPRSLLTGAFQRRLARTPLRRRVLAVAARDLSTTAPVFKPRRGPPAINPYSSSALAAFLARLSLPASADLHPALMAALTHPSYVHVAKKNLKEAMDQYNNDVSKGKEGLVEPELEVFETNELLASLGNSLLGLFAAEDIASRYPHMPSAALQQAVTAYVGPESCLSVGRELGLNVVNLKQALPNNAPVGVPIRWARSQSEPKEDAAAAVETPVARGYRPSRAEDENRIGRDVNTWGAGVSSVVRALVGLVYQEAGIHAARDFVTAHFMSRHVDLTAIFSITKPKHVLSSAVTKHLVNAGVPITPDTGRIQSRVLASTGATTQAPLFNIGLFLTNGLKLAEGHGSSLAMAEHRAAINALLSLFLMKNTNAGKLPTTMHASRPIANGAASLSTADVATEAGFSSAVGAGESESLVGLGKGLRAARKH</sequence>
<evidence type="ECO:0000256" key="1">
    <source>
        <dbReference type="ARBA" id="ARBA00004173"/>
    </source>
</evidence>
<name>A0A427XXQ4_9TREE</name>
<evidence type="ECO:0000313" key="11">
    <source>
        <dbReference type="Proteomes" id="UP000279236"/>
    </source>
</evidence>
<keyword evidence="2" id="KW-0694">RNA-binding</keyword>
<dbReference type="RefSeq" id="XP_028477529.1">
    <property type="nucleotide sequence ID" value="XM_028622637.1"/>
</dbReference>
<protein>
    <recommendedName>
        <fullName evidence="7">Large ribosomal subunit protein mL44</fullName>
    </recommendedName>
</protein>
<dbReference type="GeneID" id="39591808"/>
<comment type="subcellular location">
    <subcellularLocation>
        <location evidence="1">Mitochondrion</location>
    </subcellularLocation>
</comment>
<comment type="caution">
    <text evidence="10">The sequence shown here is derived from an EMBL/GenBank/DDBJ whole genome shotgun (WGS) entry which is preliminary data.</text>
</comment>
<dbReference type="GO" id="GO:0004525">
    <property type="term" value="F:ribonuclease III activity"/>
    <property type="evidence" value="ECO:0007669"/>
    <property type="project" value="InterPro"/>
</dbReference>
<dbReference type="GO" id="GO:0003723">
    <property type="term" value="F:RNA binding"/>
    <property type="evidence" value="ECO:0007669"/>
    <property type="project" value="UniProtKB-KW"/>
</dbReference>
<dbReference type="Pfam" id="PF22892">
    <property type="entry name" value="DSRM_MRPL44"/>
    <property type="match status" value="1"/>
</dbReference>
<dbReference type="Gene3D" id="3.30.160.20">
    <property type="match status" value="1"/>
</dbReference>
<dbReference type="CDD" id="cd00593">
    <property type="entry name" value="RIBOc"/>
    <property type="match status" value="1"/>
</dbReference>
<dbReference type="GO" id="GO:0003735">
    <property type="term" value="F:structural constituent of ribosome"/>
    <property type="evidence" value="ECO:0007669"/>
    <property type="project" value="TreeGrafter"/>
</dbReference>
<evidence type="ECO:0000256" key="7">
    <source>
        <dbReference type="ARBA" id="ARBA00035187"/>
    </source>
</evidence>
<dbReference type="Proteomes" id="UP000279236">
    <property type="component" value="Unassembled WGS sequence"/>
</dbReference>
<feature type="domain" description="RNase III" evidence="9">
    <location>
        <begin position="59"/>
        <end position="178"/>
    </location>
</feature>
<dbReference type="PROSITE" id="PS50142">
    <property type="entry name" value="RNASE_3_2"/>
    <property type="match status" value="1"/>
</dbReference>
<dbReference type="Gene3D" id="1.10.1520.10">
    <property type="entry name" value="Ribonuclease III domain"/>
    <property type="match status" value="1"/>
</dbReference>
<evidence type="ECO:0000313" key="10">
    <source>
        <dbReference type="EMBL" id="RSH83577.1"/>
    </source>
</evidence>
<dbReference type="SUPFAM" id="SSF54768">
    <property type="entry name" value="dsRNA-binding domain-like"/>
    <property type="match status" value="1"/>
</dbReference>
<accession>A0A427XXQ4</accession>
<keyword evidence="11" id="KW-1185">Reference proteome</keyword>
<dbReference type="SUPFAM" id="SSF69065">
    <property type="entry name" value="RNase III domain-like"/>
    <property type="match status" value="1"/>
</dbReference>
<dbReference type="AlphaFoldDB" id="A0A427XXQ4"/>